<feature type="region of interest" description="Disordered" evidence="4">
    <location>
        <begin position="1"/>
        <end position="25"/>
    </location>
</feature>
<evidence type="ECO:0000313" key="8">
    <source>
        <dbReference type="Proteomes" id="UP000261540"/>
    </source>
</evidence>
<evidence type="ECO:0000256" key="1">
    <source>
        <dbReference type="ARBA" id="ARBA00023157"/>
    </source>
</evidence>
<feature type="disulfide bond" evidence="2">
    <location>
        <begin position="155"/>
        <end position="174"/>
    </location>
</feature>
<protein>
    <recommendedName>
        <fullName evidence="6">Thyroglobulin type-1 domain-containing protein</fullName>
    </recommendedName>
</protein>
<dbReference type="GO" id="GO:0042289">
    <property type="term" value="F:MHC class II protein binding"/>
    <property type="evidence" value="ECO:0007669"/>
    <property type="project" value="InterPro"/>
</dbReference>
<dbReference type="Proteomes" id="UP000261540">
    <property type="component" value="Unplaced"/>
</dbReference>
<reference evidence="7" key="2">
    <citation type="submission" date="2025-09" db="UniProtKB">
        <authorList>
            <consortium name="Ensembl"/>
        </authorList>
    </citation>
    <scope>IDENTIFICATION</scope>
</reference>
<comment type="caution">
    <text evidence="3">Lacks conserved residue(s) required for the propagation of feature annotation.</text>
</comment>
<keyword evidence="5" id="KW-0812">Transmembrane</keyword>
<keyword evidence="1 2" id="KW-1015">Disulfide bond</keyword>
<evidence type="ECO:0000256" key="5">
    <source>
        <dbReference type="SAM" id="Phobius"/>
    </source>
</evidence>
<feature type="transmembrane region" description="Helical" evidence="5">
    <location>
        <begin position="35"/>
        <end position="57"/>
    </location>
</feature>
<evidence type="ECO:0000256" key="3">
    <source>
        <dbReference type="PROSITE-ProRule" id="PRU00500"/>
    </source>
</evidence>
<evidence type="ECO:0000259" key="6">
    <source>
        <dbReference type="PROSITE" id="PS51162"/>
    </source>
</evidence>
<dbReference type="InterPro" id="IPR036857">
    <property type="entry name" value="Thyroglobulin_1_sf"/>
</dbReference>
<dbReference type="AlphaFoldDB" id="A0A3B3Q6E2"/>
<dbReference type="GO" id="GO:0016020">
    <property type="term" value="C:membrane"/>
    <property type="evidence" value="ECO:0007669"/>
    <property type="project" value="InterPro"/>
</dbReference>
<dbReference type="GO" id="GO:0006886">
    <property type="term" value="P:intracellular protein transport"/>
    <property type="evidence" value="ECO:0007669"/>
    <property type="project" value="InterPro"/>
</dbReference>
<dbReference type="Pfam" id="PF00086">
    <property type="entry name" value="Thyroglobulin_1"/>
    <property type="match status" value="1"/>
</dbReference>
<dbReference type="CDD" id="cd00191">
    <property type="entry name" value="TY"/>
    <property type="match status" value="1"/>
</dbReference>
<dbReference type="SUPFAM" id="SSF57610">
    <property type="entry name" value="Thyroglobulin type-1 domain"/>
    <property type="match status" value="1"/>
</dbReference>
<feature type="disulfide bond" evidence="2">
    <location>
        <begin position="148"/>
        <end position="153"/>
    </location>
</feature>
<dbReference type="Pfam" id="PF09307">
    <property type="entry name" value="MHC2-interact"/>
    <property type="match status" value="1"/>
</dbReference>
<dbReference type="GeneTree" id="ENSGT00940000180773"/>
<evidence type="ECO:0000256" key="4">
    <source>
        <dbReference type="SAM" id="MobiDB-lite"/>
    </source>
</evidence>
<dbReference type="Ensembl" id="ENSPKIT00000024881.1">
    <property type="protein sequence ID" value="ENSPKIP00000000976.1"/>
    <property type="gene ID" value="ENSPKIG00000019430.1"/>
</dbReference>
<dbReference type="SMART" id="SM00211">
    <property type="entry name" value="TY"/>
    <property type="match status" value="1"/>
</dbReference>
<dbReference type="Gene3D" id="4.10.800.10">
    <property type="entry name" value="Thyroglobulin type-1"/>
    <property type="match status" value="1"/>
</dbReference>
<evidence type="ECO:0000256" key="2">
    <source>
        <dbReference type="PIRSR" id="PIRSR001992-1"/>
    </source>
</evidence>
<feature type="region of interest" description="Disordered" evidence="4">
    <location>
        <begin position="167"/>
        <end position="195"/>
    </location>
</feature>
<dbReference type="GO" id="GO:0006955">
    <property type="term" value="P:immune response"/>
    <property type="evidence" value="ECO:0007669"/>
    <property type="project" value="InterPro"/>
</dbReference>
<dbReference type="InterPro" id="IPR000716">
    <property type="entry name" value="Thyroglobulin_1"/>
</dbReference>
<dbReference type="PIRSF" id="PIRSF001992">
    <property type="entry name" value="CD74_antigen"/>
    <property type="match status" value="1"/>
</dbReference>
<evidence type="ECO:0000313" key="7">
    <source>
        <dbReference type="Ensembl" id="ENSPKIP00000000976.1"/>
    </source>
</evidence>
<proteinExistence type="predicted"/>
<feature type="disulfide bond" evidence="2">
    <location>
        <begin position="123"/>
        <end position="137"/>
    </location>
</feature>
<dbReference type="GO" id="GO:0019882">
    <property type="term" value="P:antigen processing and presentation"/>
    <property type="evidence" value="ECO:0007669"/>
    <property type="project" value="InterPro"/>
</dbReference>
<keyword evidence="8" id="KW-1185">Reference proteome</keyword>
<keyword evidence="5" id="KW-1133">Transmembrane helix</keyword>
<feature type="domain" description="Thyroglobulin type-1" evidence="6">
    <location>
        <begin position="120"/>
        <end position="174"/>
    </location>
</feature>
<keyword evidence="5" id="KW-0472">Membrane</keyword>
<dbReference type="PROSITE" id="PS00484">
    <property type="entry name" value="THYROGLOBULIN_1_1"/>
    <property type="match status" value="1"/>
</dbReference>
<dbReference type="PROSITE" id="PS51162">
    <property type="entry name" value="THYROGLOBULIN_1_2"/>
    <property type="match status" value="1"/>
</dbReference>
<dbReference type="InterPro" id="IPR043530">
    <property type="entry name" value="CD74_antigen"/>
</dbReference>
<name>A0A3B3Q6E2_9TELE</name>
<organism evidence="7 8">
    <name type="scientific">Paramormyrops kingsleyae</name>
    <dbReference type="NCBI Taxonomy" id="1676925"/>
    <lineage>
        <taxon>Eukaryota</taxon>
        <taxon>Metazoa</taxon>
        <taxon>Chordata</taxon>
        <taxon>Craniata</taxon>
        <taxon>Vertebrata</taxon>
        <taxon>Euteleostomi</taxon>
        <taxon>Actinopterygii</taxon>
        <taxon>Neopterygii</taxon>
        <taxon>Teleostei</taxon>
        <taxon>Osteoglossocephala</taxon>
        <taxon>Osteoglossomorpha</taxon>
        <taxon>Osteoglossiformes</taxon>
        <taxon>Mormyridae</taxon>
        <taxon>Paramormyrops</taxon>
    </lineage>
</organism>
<reference evidence="7" key="1">
    <citation type="submission" date="2025-08" db="UniProtKB">
        <authorList>
            <consortium name="Ensembl"/>
        </authorList>
    </citation>
    <scope>IDENTIFICATION</scope>
</reference>
<accession>A0A3B3Q6E2</accession>
<dbReference type="InterPro" id="IPR015386">
    <property type="entry name" value="MHC_II-assoc_invar/CLIP_MHC-bd"/>
</dbReference>
<dbReference type="GO" id="GO:0035718">
    <property type="term" value="F:macrophage migration inhibitory factor binding"/>
    <property type="evidence" value="ECO:0007669"/>
    <property type="project" value="InterPro"/>
</dbReference>
<sequence>MAESHNEPLIPHPGEQTIIGMSDPERDSNRKAFKVAGFTVLACLLIAGQALTAYFVLSQKSRLGDIEQSNEALRKQLLHQTGGSSGTKRINVPIHSMPGMVYDDVKPDSDKGPSLNPMTGFKCKNSSSNLPGFQPVCDEEGNYRPMQCWMDVCWCVDSNGTEIADSRTTGRAQCGEAQGPRDVRDISSMEELSDQ</sequence>